<reference evidence="1 2" key="2">
    <citation type="submission" date="2009-02" db="EMBL/GenBank/DDBJ databases">
        <title>Draft genome sequence of Clostridium methylpentosum (DSM 5476).</title>
        <authorList>
            <person name="Sudarsanam P."/>
            <person name="Ley R."/>
            <person name="Guruge J."/>
            <person name="Turnbaugh P.J."/>
            <person name="Mahowald M."/>
            <person name="Liep D."/>
            <person name="Gordon J."/>
        </authorList>
    </citation>
    <scope>NUCLEOTIDE SEQUENCE [LARGE SCALE GENOMIC DNA]</scope>
    <source>
        <strain evidence="1 2">DSM 5476</strain>
    </source>
</reference>
<dbReference type="STRING" id="537013.CLOSTMETH_03460"/>
<dbReference type="AlphaFoldDB" id="C0EHW5"/>
<organism evidence="1 2">
    <name type="scientific">[Clostridium] methylpentosum DSM 5476</name>
    <dbReference type="NCBI Taxonomy" id="537013"/>
    <lineage>
        <taxon>Bacteria</taxon>
        <taxon>Bacillati</taxon>
        <taxon>Bacillota</taxon>
        <taxon>Clostridia</taxon>
        <taxon>Eubacteriales</taxon>
        <taxon>Oscillospiraceae</taxon>
        <taxon>Oscillospiraceae incertae sedis</taxon>
    </lineage>
</organism>
<dbReference type="Proteomes" id="UP000003340">
    <property type="component" value="Unassembled WGS sequence"/>
</dbReference>
<comment type="caution">
    <text evidence="1">The sequence shown here is derived from an EMBL/GenBank/DDBJ whole genome shotgun (WGS) entry which is preliminary data.</text>
</comment>
<proteinExistence type="predicted"/>
<accession>C0EHW5</accession>
<dbReference type="EMBL" id="ACEC01000122">
    <property type="protein sequence ID" value="EEG28937.1"/>
    <property type="molecule type" value="Genomic_DNA"/>
</dbReference>
<reference evidence="1 2" key="1">
    <citation type="submission" date="2009-01" db="EMBL/GenBank/DDBJ databases">
        <authorList>
            <person name="Fulton L."/>
            <person name="Clifton S."/>
            <person name="Fulton B."/>
            <person name="Xu J."/>
            <person name="Minx P."/>
            <person name="Pepin K.H."/>
            <person name="Johnson M."/>
            <person name="Bhonagiri V."/>
            <person name="Nash W.E."/>
            <person name="Mardis E.R."/>
            <person name="Wilson R.K."/>
        </authorList>
    </citation>
    <scope>NUCLEOTIDE SEQUENCE [LARGE SCALE GENOMIC DNA]</scope>
    <source>
        <strain evidence="1 2">DSM 5476</strain>
    </source>
</reference>
<sequence>MSFSFHFPSWAACLGWEGDSVSKHGAAEQAAPCFLSGGENGET</sequence>
<evidence type="ECO:0000313" key="2">
    <source>
        <dbReference type="Proteomes" id="UP000003340"/>
    </source>
</evidence>
<protein>
    <submittedName>
        <fullName evidence="1">Uncharacterized protein</fullName>
    </submittedName>
</protein>
<keyword evidence="2" id="KW-1185">Reference proteome</keyword>
<gene>
    <name evidence="1" type="ORF">CLOSTMETH_03460</name>
</gene>
<dbReference type="HOGENOM" id="CLU_3231842_0_0_9"/>
<evidence type="ECO:0000313" key="1">
    <source>
        <dbReference type="EMBL" id="EEG28937.1"/>
    </source>
</evidence>
<name>C0EHW5_9FIRM</name>